<feature type="region of interest" description="Disordered" evidence="3">
    <location>
        <begin position="248"/>
        <end position="273"/>
    </location>
</feature>
<evidence type="ECO:0000256" key="2">
    <source>
        <dbReference type="ARBA" id="ARBA00022729"/>
    </source>
</evidence>
<dbReference type="RefSeq" id="WP_229669200.1">
    <property type="nucleotide sequence ID" value="NZ_BMLF01000002.1"/>
</dbReference>
<dbReference type="PANTHER" id="PTHR30035">
    <property type="entry name" value="LIPOPROTEIN VACJ-RELATED"/>
    <property type="match status" value="1"/>
</dbReference>
<feature type="chain" id="PRO_5036849794" description="Phospholipid-binding lipoprotein MlaA" evidence="4">
    <location>
        <begin position="37"/>
        <end position="273"/>
    </location>
</feature>
<dbReference type="PRINTS" id="PR01805">
    <property type="entry name" value="VACJLIPOPROT"/>
</dbReference>
<evidence type="ECO:0000313" key="6">
    <source>
        <dbReference type="Proteomes" id="UP000649829"/>
    </source>
</evidence>
<evidence type="ECO:0000256" key="3">
    <source>
        <dbReference type="SAM" id="MobiDB-lite"/>
    </source>
</evidence>
<organism evidence="5 6">
    <name type="scientific">Pseudooceanicola nanhaiensis</name>
    <dbReference type="NCBI Taxonomy" id="375761"/>
    <lineage>
        <taxon>Bacteria</taxon>
        <taxon>Pseudomonadati</taxon>
        <taxon>Pseudomonadota</taxon>
        <taxon>Alphaproteobacteria</taxon>
        <taxon>Rhodobacterales</taxon>
        <taxon>Paracoccaceae</taxon>
        <taxon>Pseudooceanicola</taxon>
    </lineage>
</organism>
<dbReference type="AlphaFoldDB" id="A0A917T0U2"/>
<comment type="similarity">
    <text evidence="1">Belongs to the MlaA family.</text>
</comment>
<evidence type="ECO:0000256" key="4">
    <source>
        <dbReference type="SAM" id="SignalP"/>
    </source>
</evidence>
<dbReference type="GO" id="GO:0016020">
    <property type="term" value="C:membrane"/>
    <property type="evidence" value="ECO:0007669"/>
    <property type="project" value="InterPro"/>
</dbReference>
<dbReference type="EMBL" id="BMLF01000002">
    <property type="protein sequence ID" value="GGM05342.1"/>
    <property type="molecule type" value="Genomic_DNA"/>
</dbReference>
<protein>
    <recommendedName>
        <fullName evidence="7">Phospholipid-binding lipoprotein MlaA</fullName>
    </recommendedName>
</protein>
<accession>A0A917T0U2</accession>
<proteinExistence type="inferred from homology"/>
<gene>
    <name evidence="5" type="primary">vacJ</name>
    <name evidence="5" type="ORF">GCM10011534_28990</name>
</gene>
<dbReference type="InterPro" id="IPR007428">
    <property type="entry name" value="MlaA"/>
</dbReference>
<keyword evidence="6" id="KW-1185">Reference proteome</keyword>
<reference evidence="5" key="1">
    <citation type="journal article" date="2014" name="Int. J. Syst. Evol. Microbiol.">
        <title>Complete genome sequence of Corynebacterium casei LMG S-19264T (=DSM 44701T), isolated from a smear-ripened cheese.</title>
        <authorList>
            <consortium name="US DOE Joint Genome Institute (JGI-PGF)"/>
            <person name="Walter F."/>
            <person name="Albersmeier A."/>
            <person name="Kalinowski J."/>
            <person name="Ruckert C."/>
        </authorList>
    </citation>
    <scope>NUCLEOTIDE SEQUENCE</scope>
    <source>
        <strain evidence="5">CGMCC 1.6293</strain>
    </source>
</reference>
<evidence type="ECO:0008006" key="7">
    <source>
        <dbReference type="Google" id="ProtNLM"/>
    </source>
</evidence>
<dbReference type="Pfam" id="PF04333">
    <property type="entry name" value="MlaA"/>
    <property type="match status" value="1"/>
</dbReference>
<sequence>MSRPGFLRILFTRHRAKLAVAALPLVLAACSGSVDPAPGEINDPYEPLNRRLHEGLKRTDRAVLRPASVGYAQTVPRGVQDSISNFRTNFATPAYVVNDMLQMQGEDALVNAYRFLVNTTFGLGGLFDPAAQLGLPARKSDFGGTLHFWRVPEGAYLSVPIIGPSTERDLAGRIADGFLNPLAYAVPTPERYVVTGAGVLDRLGKRGRYAGTVDSLLYDSADSYAQTRNTYLQNRRYELSGTGAALDPYADTTGANATDADPYTDPYLDPYAE</sequence>
<evidence type="ECO:0000256" key="1">
    <source>
        <dbReference type="ARBA" id="ARBA00010634"/>
    </source>
</evidence>
<dbReference type="PROSITE" id="PS51257">
    <property type="entry name" value="PROKAR_LIPOPROTEIN"/>
    <property type="match status" value="1"/>
</dbReference>
<keyword evidence="2 4" id="KW-0732">Signal</keyword>
<dbReference type="Proteomes" id="UP000649829">
    <property type="component" value="Unassembled WGS sequence"/>
</dbReference>
<dbReference type="GO" id="GO:0120010">
    <property type="term" value="P:intermembrane phospholipid transfer"/>
    <property type="evidence" value="ECO:0007669"/>
    <property type="project" value="TreeGrafter"/>
</dbReference>
<comment type="caution">
    <text evidence="5">The sequence shown here is derived from an EMBL/GenBank/DDBJ whole genome shotgun (WGS) entry which is preliminary data.</text>
</comment>
<feature type="signal peptide" evidence="4">
    <location>
        <begin position="1"/>
        <end position="36"/>
    </location>
</feature>
<feature type="compositionally biased region" description="Low complexity" evidence="3">
    <location>
        <begin position="250"/>
        <end position="261"/>
    </location>
</feature>
<reference evidence="5" key="2">
    <citation type="submission" date="2020-09" db="EMBL/GenBank/DDBJ databases">
        <authorList>
            <person name="Sun Q."/>
            <person name="Zhou Y."/>
        </authorList>
    </citation>
    <scope>NUCLEOTIDE SEQUENCE</scope>
    <source>
        <strain evidence="5">CGMCC 1.6293</strain>
    </source>
</reference>
<evidence type="ECO:0000313" key="5">
    <source>
        <dbReference type="EMBL" id="GGM05342.1"/>
    </source>
</evidence>
<name>A0A917T0U2_9RHOB</name>
<dbReference type="PANTHER" id="PTHR30035:SF3">
    <property type="entry name" value="INTERMEMBRANE PHOSPHOLIPID TRANSPORT SYSTEM LIPOPROTEIN MLAA"/>
    <property type="match status" value="1"/>
</dbReference>